<organism evidence="2 3">
    <name type="scientific">Corynebacterium pseudopelargi</name>
    <dbReference type="NCBI Taxonomy" id="2080757"/>
    <lineage>
        <taxon>Bacteria</taxon>
        <taxon>Bacillati</taxon>
        <taxon>Actinomycetota</taxon>
        <taxon>Actinomycetes</taxon>
        <taxon>Mycobacteriales</taxon>
        <taxon>Corynebacteriaceae</taxon>
        <taxon>Corynebacterium</taxon>
    </lineage>
</organism>
<keyword evidence="1" id="KW-0472">Membrane</keyword>
<dbReference type="RefSeq" id="WP_123959806.1">
    <property type="nucleotide sequence ID" value="NZ_CP033898.1"/>
</dbReference>
<dbReference type="EMBL" id="CP033898">
    <property type="protein sequence ID" value="AZA08810.1"/>
    <property type="molecule type" value="Genomic_DNA"/>
</dbReference>
<evidence type="ECO:0000313" key="3">
    <source>
        <dbReference type="Proteomes" id="UP000271426"/>
    </source>
</evidence>
<sequence length="174" mass="19224">MAWNYTGWGQRDSKQHTVTLIADGDTPIATFPAQLEGITQVEVQGTPWKLSQGQRNITAEVGERSFKASVEKKFSSAKEIQLDLDGRKARAICEKRSDWVYEDASGEKLGQFSGGNNGVRNSYTEFEAGKTNEQEQVFLSLISRTVLESKLSSMSVALIASLVLISLFLVLVFL</sequence>
<gene>
    <name evidence="2" type="ORF">CPPEL_03395</name>
</gene>
<accession>A0A3G6IXE8</accession>
<evidence type="ECO:0000256" key="1">
    <source>
        <dbReference type="SAM" id="Phobius"/>
    </source>
</evidence>
<keyword evidence="1" id="KW-0812">Transmembrane</keyword>
<name>A0A3G6IXE8_9CORY</name>
<dbReference type="OrthoDB" id="4418870at2"/>
<dbReference type="AlphaFoldDB" id="A0A3G6IXE8"/>
<protein>
    <submittedName>
        <fullName evidence="2">Uncharacterized protein</fullName>
    </submittedName>
</protein>
<proteinExistence type="predicted"/>
<feature type="transmembrane region" description="Helical" evidence="1">
    <location>
        <begin position="151"/>
        <end position="173"/>
    </location>
</feature>
<reference evidence="2 3" key="1">
    <citation type="submission" date="2018-11" db="EMBL/GenBank/DDBJ databases">
        <authorList>
            <person name="Kleinhagauer T."/>
            <person name="Glaeser S.P."/>
            <person name="Spergser J."/>
            <person name="Ruckert C."/>
            <person name="Kaempfer P."/>
            <person name="Busse H.-J."/>
        </authorList>
    </citation>
    <scope>NUCLEOTIDE SEQUENCE [LARGE SCALE GENOMIC DNA]</scope>
    <source>
        <strain evidence="2 3">812CH</strain>
    </source>
</reference>
<keyword evidence="3" id="KW-1185">Reference proteome</keyword>
<keyword evidence="1" id="KW-1133">Transmembrane helix</keyword>
<dbReference type="Proteomes" id="UP000271426">
    <property type="component" value="Chromosome"/>
</dbReference>
<evidence type="ECO:0000313" key="2">
    <source>
        <dbReference type="EMBL" id="AZA08810.1"/>
    </source>
</evidence>
<dbReference type="KEGG" id="cpso:CPPEL_03395"/>